<evidence type="ECO:0000256" key="5">
    <source>
        <dbReference type="RuleBase" id="RU003684"/>
    </source>
</evidence>
<dbReference type="InterPro" id="IPR006035">
    <property type="entry name" value="Ureohydrolase"/>
</dbReference>
<organism evidence="6 7">
    <name type="scientific">Candidatus Desulfolinea nitratireducens</name>
    <dbReference type="NCBI Taxonomy" id="2841698"/>
    <lineage>
        <taxon>Bacteria</taxon>
        <taxon>Bacillati</taxon>
        <taxon>Chloroflexota</taxon>
        <taxon>Anaerolineae</taxon>
        <taxon>Anaerolineales</taxon>
        <taxon>Anaerolineales incertae sedis</taxon>
        <taxon>Candidatus Desulfolinea</taxon>
    </lineage>
</organism>
<feature type="binding site" evidence="4">
    <location>
        <position position="151"/>
    </location>
    <ligand>
        <name>Mn(2+)</name>
        <dbReference type="ChEBI" id="CHEBI:29035"/>
        <label>1</label>
    </ligand>
</feature>
<feature type="binding site" evidence="4">
    <location>
        <position position="241"/>
    </location>
    <ligand>
        <name>Mn(2+)</name>
        <dbReference type="ChEBI" id="CHEBI:29035"/>
        <label>1</label>
    </ligand>
</feature>
<reference evidence="6 7" key="1">
    <citation type="submission" date="2020-08" db="EMBL/GenBank/DDBJ databases">
        <title>Bridging the membrane lipid divide: bacteria of the FCB group superphylum have the potential to synthesize archaeal ether lipids.</title>
        <authorList>
            <person name="Villanueva L."/>
            <person name="Von Meijenfeldt F.A.B."/>
            <person name="Westbye A.B."/>
            <person name="Yadav S."/>
            <person name="Hopmans E.C."/>
            <person name="Dutilh B.E."/>
            <person name="Sinninghe Damste J.S."/>
        </authorList>
    </citation>
    <scope>NUCLEOTIDE SEQUENCE [LARGE SCALE GENOMIC DNA]</scope>
    <source>
        <strain evidence="6">NIOZ-UU36</strain>
    </source>
</reference>
<feature type="binding site" evidence="4">
    <location>
        <position position="149"/>
    </location>
    <ligand>
        <name>Mn(2+)</name>
        <dbReference type="ChEBI" id="CHEBI:29035"/>
        <label>1</label>
    </ligand>
</feature>
<comment type="caution">
    <text evidence="6">The sequence shown here is derived from an EMBL/GenBank/DDBJ whole genome shotgun (WGS) entry which is preliminary data.</text>
</comment>
<dbReference type="PROSITE" id="PS01053">
    <property type="entry name" value="ARGINASE_1"/>
    <property type="match status" value="1"/>
</dbReference>
<proteinExistence type="inferred from homology"/>
<dbReference type="CDD" id="cd11592">
    <property type="entry name" value="Agmatinase_PAH"/>
    <property type="match status" value="1"/>
</dbReference>
<dbReference type="NCBIfam" id="NF002564">
    <property type="entry name" value="PRK02190.1"/>
    <property type="match status" value="1"/>
</dbReference>
<evidence type="ECO:0000256" key="1">
    <source>
        <dbReference type="ARBA" id="ARBA00009227"/>
    </source>
</evidence>
<dbReference type="EMBL" id="JACNJN010000220">
    <property type="protein sequence ID" value="MBC8337003.1"/>
    <property type="molecule type" value="Genomic_DNA"/>
</dbReference>
<dbReference type="InterPro" id="IPR020855">
    <property type="entry name" value="Ureohydrolase_Mn_BS"/>
</dbReference>
<evidence type="ECO:0000313" key="6">
    <source>
        <dbReference type="EMBL" id="MBC8337003.1"/>
    </source>
</evidence>
<dbReference type="EC" id="3.5.3.11" evidence="6"/>
<keyword evidence="2 4" id="KW-0479">Metal-binding</keyword>
<dbReference type="PIRSF" id="PIRSF036979">
    <property type="entry name" value="Arginase"/>
    <property type="match status" value="1"/>
</dbReference>
<dbReference type="Pfam" id="PF00491">
    <property type="entry name" value="Arginase"/>
    <property type="match status" value="1"/>
</dbReference>
<sequence>MQTNNPNPAFGADLEPFHGIPSFLRLPATRELDGVDVAVVGIPFDSGTSYRSGTRFGPRKIRESSLMIWGFNRALNIAPTKELKIVDYGDIGVIPVDIRATMKNITKDTKTILDQDVKVLALGGDHSISLPLLRAHAAKYGELAVVHFDSHPDTWDEEYEDQPYSHGTPYLRAIEEKLIDPNAYIQVGIRGPISESTDITEPEEMGVKIQTIEKVLDGGIPSTIEEIHKTIGDRPVYVSLDIDAVDPAFAPGTGTPEVGGLSSYQILQLVRGLQGLNIVGFDLVEVSPPYDHSEITSILAANLAFEFLSLLALMKQVIGV</sequence>
<dbReference type="NCBIfam" id="TIGR01230">
    <property type="entry name" value="agmatinase"/>
    <property type="match status" value="1"/>
</dbReference>
<dbReference type="GO" id="GO:0046872">
    <property type="term" value="F:metal ion binding"/>
    <property type="evidence" value="ECO:0007669"/>
    <property type="project" value="UniProtKB-KW"/>
</dbReference>
<dbReference type="PROSITE" id="PS51409">
    <property type="entry name" value="ARGINASE_2"/>
    <property type="match status" value="1"/>
</dbReference>
<feature type="binding site" evidence="4">
    <location>
        <position position="243"/>
    </location>
    <ligand>
        <name>Mn(2+)</name>
        <dbReference type="ChEBI" id="CHEBI:29035"/>
        <label>1</label>
    </ligand>
</feature>
<dbReference type="GO" id="GO:0033389">
    <property type="term" value="P:putrescine biosynthetic process from arginine, via agmatine"/>
    <property type="evidence" value="ECO:0007669"/>
    <property type="project" value="TreeGrafter"/>
</dbReference>
<name>A0A8J6THF3_9CHLR</name>
<dbReference type="PANTHER" id="PTHR11358">
    <property type="entry name" value="ARGINASE/AGMATINASE"/>
    <property type="match status" value="1"/>
</dbReference>
<dbReference type="InterPro" id="IPR005925">
    <property type="entry name" value="Agmatinase-rel"/>
</dbReference>
<comment type="cofactor">
    <cofactor evidence="4">
        <name>Mn(2+)</name>
        <dbReference type="ChEBI" id="CHEBI:29035"/>
    </cofactor>
    <text evidence="4">Binds 2 manganese ions per subunit.</text>
</comment>
<dbReference type="SUPFAM" id="SSF52768">
    <property type="entry name" value="Arginase/deacetylase"/>
    <property type="match status" value="1"/>
</dbReference>
<protein>
    <submittedName>
        <fullName evidence="6">Agmatinase</fullName>
        <ecNumber evidence="6">3.5.3.11</ecNumber>
    </submittedName>
</protein>
<dbReference type="Gene3D" id="3.40.800.10">
    <property type="entry name" value="Ureohydrolase domain"/>
    <property type="match status" value="1"/>
</dbReference>
<dbReference type="PANTHER" id="PTHR11358:SF26">
    <property type="entry name" value="GUANIDINO ACID HYDROLASE, MITOCHONDRIAL"/>
    <property type="match status" value="1"/>
</dbReference>
<dbReference type="GO" id="GO:0008783">
    <property type="term" value="F:agmatinase activity"/>
    <property type="evidence" value="ECO:0007669"/>
    <property type="project" value="UniProtKB-EC"/>
</dbReference>
<dbReference type="PRINTS" id="PR00116">
    <property type="entry name" value="ARGINASE"/>
</dbReference>
<dbReference type="InterPro" id="IPR023696">
    <property type="entry name" value="Ureohydrolase_dom_sf"/>
</dbReference>
<evidence type="ECO:0000313" key="7">
    <source>
        <dbReference type="Proteomes" id="UP000614469"/>
    </source>
</evidence>
<keyword evidence="4" id="KW-0464">Manganese</keyword>
<keyword evidence="3 5" id="KW-0378">Hydrolase</keyword>
<feature type="binding site" evidence="4">
    <location>
        <position position="153"/>
    </location>
    <ligand>
        <name>Mn(2+)</name>
        <dbReference type="ChEBI" id="CHEBI:29035"/>
        <label>1</label>
    </ligand>
</feature>
<evidence type="ECO:0000256" key="4">
    <source>
        <dbReference type="PIRSR" id="PIRSR036979-1"/>
    </source>
</evidence>
<feature type="binding site" evidence="4">
    <location>
        <position position="126"/>
    </location>
    <ligand>
        <name>Mn(2+)</name>
        <dbReference type="ChEBI" id="CHEBI:29035"/>
        <label>2</label>
    </ligand>
</feature>
<comment type="similarity">
    <text evidence="1">Belongs to the arginase family. Agmatinase subfamily.</text>
</comment>
<accession>A0A8J6THF3</accession>
<evidence type="ECO:0000256" key="3">
    <source>
        <dbReference type="ARBA" id="ARBA00022801"/>
    </source>
</evidence>
<gene>
    <name evidence="6" type="primary">speB</name>
    <name evidence="6" type="ORF">H8E29_17240</name>
</gene>
<dbReference type="AlphaFoldDB" id="A0A8J6THF3"/>
<dbReference type="Proteomes" id="UP000614469">
    <property type="component" value="Unassembled WGS sequence"/>
</dbReference>
<evidence type="ECO:0000256" key="2">
    <source>
        <dbReference type="ARBA" id="ARBA00022723"/>
    </source>
</evidence>